<feature type="compositionally biased region" description="Polar residues" evidence="1">
    <location>
        <begin position="22"/>
        <end position="40"/>
    </location>
</feature>
<feature type="region of interest" description="Disordered" evidence="1">
    <location>
        <begin position="1"/>
        <end position="68"/>
    </location>
</feature>
<sequence>LLRTTFTSSGITPPTILKKRSAPSQFTMPSQQEESSSLEGTDQEKQASDAANHDVSPQSVASPRRRSSVHPLLDVPAAIKSPTTVAGAIEALAVLEMHVVEKHSRDEAEERQRRISSVKYSQFQNQFCIVHLSIPDNLAVKMRLSELLRNLGTFALLFGRGVIETAIDSLMSLSRDYRYIAQVLTTEKQLHKELITSAEDETQLRSSIRVHRKSILQRRCVETAKMLRQDESFAQLHRYIEAGDDNGSIVNIARHKSDSLSTQIPTPRSFVKKKRDHMLIRLIQALYYVLLSRSELICYFMIVLNQMHSASVLSMPLPLMTLLWGTLTVPRPSQNFWITMITYTQVSSRMLESVSAMVVIKYIFQFGFFPWNKITASVAPFWLPRIIGIEKKDKYAAWDLAVLMALFFHRNILKVLHLPFIVHHFSCSMLIIAIL</sequence>
<proteinExistence type="predicted"/>
<evidence type="ECO:0000256" key="1">
    <source>
        <dbReference type="SAM" id="MobiDB-lite"/>
    </source>
</evidence>
<dbReference type="PANTHER" id="PTHR13167">
    <property type="entry name" value="PIEZO-TYPE MECHANOSENSITIVE ION CHANNEL COMPONENT"/>
    <property type="match status" value="1"/>
</dbReference>
<name>A0A0M3J277_ANISI</name>
<dbReference type="GO" id="GO:0008381">
    <property type="term" value="F:mechanosensitive monoatomic ion channel activity"/>
    <property type="evidence" value="ECO:0007669"/>
    <property type="project" value="InterPro"/>
</dbReference>
<dbReference type="PANTHER" id="PTHR13167:SF25">
    <property type="entry name" value="PIEZO-TYPE MECHANOSENSITIVE ION CHANNEL COMPONENT"/>
    <property type="match status" value="1"/>
</dbReference>
<dbReference type="InterPro" id="IPR027272">
    <property type="entry name" value="Piezo"/>
</dbReference>
<evidence type="ECO:0000259" key="2">
    <source>
        <dbReference type="Pfam" id="PF23188"/>
    </source>
</evidence>
<dbReference type="WBParaSite" id="ASIM_0000163301-mRNA-1">
    <property type="protein sequence ID" value="ASIM_0000163301-mRNA-1"/>
    <property type="gene ID" value="ASIM_0000163301"/>
</dbReference>
<feature type="domain" description="Piezo transmembrane helical unit" evidence="2">
    <location>
        <begin position="292"/>
        <end position="416"/>
    </location>
</feature>
<organism evidence="3">
    <name type="scientific">Anisakis simplex</name>
    <name type="common">Herring worm</name>
    <dbReference type="NCBI Taxonomy" id="6269"/>
    <lineage>
        <taxon>Eukaryota</taxon>
        <taxon>Metazoa</taxon>
        <taxon>Ecdysozoa</taxon>
        <taxon>Nematoda</taxon>
        <taxon>Chromadorea</taxon>
        <taxon>Rhabditida</taxon>
        <taxon>Spirurina</taxon>
        <taxon>Ascaridomorpha</taxon>
        <taxon>Ascaridoidea</taxon>
        <taxon>Anisakidae</taxon>
        <taxon>Anisakis</taxon>
        <taxon>Anisakis simplex complex</taxon>
    </lineage>
</organism>
<dbReference type="GO" id="GO:0005886">
    <property type="term" value="C:plasma membrane"/>
    <property type="evidence" value="ECO:0007669"/>
    <property type="project" value="TreeGrafter"/>
</dbReference>
<accession>A0A0M3J277</accession>
<evidence type="ECO:0000313" key="3">
    <source>
        <dbReference type="WBParaSite" id="ASIM_0000163301-mRNA-1"/>
    </source>
</evidence>
<dbReference type="GO" id="GO:0042391">
    <property type="term" value="P:regulation of membrane potential"/>
    <property type="evidence" value="ECO:0007669"/>
    <property type="project" value="TreeGrafter"/>
</dbReference>
<dbReference type="AlphaFoldDB" id="A0A0M3J277"/>
<dbReference type="GO" id="GO:0071260">
    <property type="term" value="P:cellular response to mechanical stimulus"/>
    <property type="evidence" value="ECO:0007669"/>
    <property type="project" value="TreeGrafter"/>
</dbReference>
<protein>
    <submittedName>
        <fullName evidence="3">Mannosyltransferase</fullName>
    </submittedName>
</protein>
<reference evidence="3" key="1">
    <citation type="submission" date="2017-02" db="UniProtKB">
        <authorList>
            <consortium name="WormBaseParasite"/>
        </authorList>
    </citation>
    <scope>IDENTIFICATION</scope>
</reference>
<feature type="compositionally biased region" description="Polar residues" evidence="1">
    <location>
        <begin position="1"/>
        <end position="12"/>
    </location>
</feature>
<dbReference type="InterPro" id="IPR056768">
    <property type="entry name" value="THU_Piezo"/>
</dbReference>
<dbReference type="Pfam" id="PF23188">
    <property type="entry name" value="THU_Piezo1"/>
    <property type="match status" value="1"/>
</dbReference>
<dbReference type="GO" id="GO:0005261">
    <property type="term" value="F:monoatomic cation channel activity"/>
    <property type="evidence" value="ECO:0007669"/>
    <property type="project" value="TreeGrafter"/>
</dbReference>
<dbReference type="GO" id="GO:0050982">
    <property type="term" value="P:detection of mechanical stimulus"/>
    <property type="evidence" value="ECO:0007669"/>
    <property type="project" value="TreeGrafter"/>
</dbReference>